<dbReference type="OrthoDB" id="823504at2759"/>
<protein>
    <submittedName>
        <fullName evidence="2 3">Uncharacterized protein</fullName>
    </submittedName>
</protein>
<organism evidence="2">
    <name type="scientific">Gaeumannomyces tritici (strain R3-111a-1)</name>
    <name type="common">Wheat and barley take-all root rot fungus</name>
    <name type="synonym">Gaeumannomyces graminis var. tritici</name>
    <dbReference type="NCBI Taxonomy" id="644352"/>
    <lineage>
        <taxon>Eukaryota</taxon>
        <taxon>Fungi</taxon>
        <taxon>Dikarya</taxon>
        <taxon>Ascomycota</taxon>
        <taxon>Pezizomycotina</taxon>
        <taxon>Sordariomycetes</taxon>
        <taxon>Sordariomycetidae</taxon>
        <taxon>Magnaporthales</taxon>
        <taxon>Magnaporthaceae</taxon>
        <taxon>Gaeumannomyces</taxon>
    </lineage>
</organism>
<dbReference type="SUPFAM" id="SSF48113">
    <property type="entry name" value="Heme-dependent peroxidases"/>
    <property type="match status" value="1"/>
</dbReference>
<sequence>MRDLAFEGGGKPLEDGKDALSLTVHFYSFGVDYSGTITNYNYPSFLRDFTDPDGVRRDLGTIGILRNRERGVPRYCEFRHLSVPRAFLDITGPQNKEQADRLSEAYGGDVTKVDAVMLKEAESAEESRRGGRDHIEGFLWAGRSARPIPVLAVRSMGRLIASVGPADPAPDSRMGLPHLWEPEAIPRWPGYLHNYTMRSQEGTRCLSGYIKTRSEERQRESKRAGHSSQAAAAPETNLLAPLSQTYQDFPSKTSAMHQAWLSVAAVLSSFATAAPTSGTGLGTTIPRAPAAPFSFAQWVEDIIATPEKALTPEQAVEAWNATVATMDPRGLEKRVICNNVAGTEASVNFPSAVNRKLTTDVTATVACRVPT</sequence>
<proteinExistence type="predicted"/>
<name>J3PBV6_GAET3</name>
<dbReference type="Proteomes" id="UP000006039">
    <property type="component" value="Unassembled WGS sequence"/>
</dbReference>
<reference evidence="3" key="5">
    <citation type="submission" date="2018-04" db="UniProtKB">
        <authorList>
            <consortium name="EnsemblFungi"/>
        </authorList>
    </citation>
    <scope>IDENTIFICATION</scope>
    <source>
        <strain evidence="3">R3-111a-1</strain>
    </source>
</reference>
<dbReference type="EnsemblFungi" id="EJT71724">
    <property type="protein sequence ID" value="EJT71724"/>
    <property type="gene ID" value="GGTG_10978"/>
</dbReference>
<dbReference type="GO" id="GO:0020037">
    <property type="term" value="F:heme binding"/>
    <property type="evidence" value="ECO:0007669"/>
    <property type="project" value="InterPro"/>
</dbReference>
<evidence type="ECO:0000313" key="4">
    <source>
        <dbReference type="Proteomes" id="UP000006039"/>
    </source>
</evidence>
<dbReference type="AlphaFoldDB" id="J3PBV6"/>
<reference evidence="4" key="1">
    <citation type="submission" date="2010-07" db="EMBL/GenBank/DDBJ databases">
        <title>The genome sequence of Gaeumannomyces graminis var. tritici strain R3-111a-1.</title>
        <authorList>
            <consortium name="The Broad Institute Genome Sequencing Platform"/>
            <person name="Ma L.-J."/>
            <person name="Dead R."/>
            <person name="Young S."/>
            <person name="Zeng Q."/>
            <person name="Koehrsen M."/>
            <person name="Alvarado L."/>
            <person name="Berlin A."/>
            <person name="Chapman S.B."/>
            <person name="Chen Z."/>
            <person name="Freedman E."/>
            <person name="Gellesch M."/>
            <person name="Goldberg J."/>
            <person name="Griggs A."/>
            <person name="Gujja S."/>
            <person name="Heilman E.R."/>
            <person name="Heiman D."/>
            <person name="Hepburn T."/>
            <person name="Howarth C."/>
            <person name="Jen D."/>
            <person name="Larson L."/>
            <person name="Mehta T."/>
            <person name="Neiman D."/>
            <person name="Pearson M."/>
            <person name="Roberts A."/>
            <person name="Saif S."/>
            <person name="Shea T."/>
            <person name="Shenoy N."/>
            <person name="Sisk P."/>
            <person name="Stolte C."/>
            <person name="Sykes S."/>
            <person name="Walk T."/>
            <person name="White J."/>
            <person name="Yandava C."/>
            <person name="Haas B."/>
            <person name="Nusbaum C."/>
            <person name="Birren B."/>
        </authorList>
    </citation>
    <scope>NUCLEOTIDE SEQUENCE [LARGE SCALE GENOMIC DNA]</scope>
    <source>
        <strain evidence="4">R3-111a-1</strain>
    </source>
</reference>
<reference evidence="2" key="2">
    <citation type="submission" date="2010-07" db="EMBL/GenBank/DDBJ databases">
        <authorList>
            <consortium name="The Broad Institute Genome Sequencing Platform"/>
            <consortium name="Broad Institute Genome Sequencing Center for Infectious Disease"/>
            <person name="Ma L.-J."/>
            <person name="Dead R."/>
            <person name="Young S."/>
            <person name="Zeng Q."/>
            <person name="Koehrsen M."/>
            <person name="Alvarado L."/>
            <person name="Berlin A."/>
            <person name="Chapman S.B."/>
            <person name="Chen Z."/>
            <person name="Freedman E."/>
            <person name="Gellesch M."/>
            <person name="Goldberg J."/>
            <person name="Griggs A."/>
            <person name="Gujja S."/>
            <person name="Heilman E.R."/>
            <person name="Heiman D."/>
            <person name="Hepburn T."/>
            <person name="Howarth C."/>
            <person name="Jen D."/>
            <person name="Larson L."/>
            <person name="Mehta T."/>
            <person name="Neiman D."/>
            <person name="Pearson M."/>
            <person name="Roberts A."/>
            <person name="Saif S."/>
            <person name="Shea T."/>
            <person name="Shenoy N."/>
            <person name="Sisk P."/>
            <person name="Stolte C."/>
            <person name="Sykes S."/>
            <person name="Walk T."/>
            <person name="White J."/>
            <person name="Yandava C."/>
            <person name="Haas B."/>
            <person name="Nusbaum C."/>
            <person name="Birren B."/>
        </authorList>
    </citation>
    <scope>NUCLEOTIDE SEQUENCE</scope>
    <source>
        <strain evidence="2">R3-111a-1</strain>
    </source>
</reference>
<dbReference type="eggNOG" id="KOG2408">
    <property type="taxonomic scope" value="Eukaryota"/>
</dbReference>
<dbReference type="GO" id="GO:0006979">
    <property type="term" value="P:response to oxidative stress"/>
    <property type="evidence" value="ECO:0007669"/>
    <property type="project" value="InterPro"/>
</dbReference>
<reference evidence="3" key="4">
    <citation type="journal article" date="2015" name="G3 (Bethesda)">
        <title>Genome sequences of three phytopathogenic species of the Magnaporthaceae family of fungi.</title>
        <authorList>
            <person name="Okagaki L.H."/>
            <person name="Nunes C.C."/>
            <person name="Sailsbery J."/>
            <person name="Clay B."/>
            <person name="Brown D."/>
            <person name="John T."/>
            <person name="Oh Y."/>
            <person name="Young N."/>
            <person name="Fitzgerald M."/>
            <person name="Haas B.J."/>
            <person name="Zeng Q."/>
            <person name="Young S."/>
            <person name="Adiconis X."/>
            <person name="Fan L."/>
            <person name="Levin J.Z."/>
            <person name="Mitchell T.K."/>
            <person name="Okubara P.A."/>
            <person name="Farman M.L."/>
            <person name="Kohn L.M."/>
            <person name="Birren B."/>
            <person name="Ma L.-J."/>
            <person name="Dean R.A."/>
        </authorList>
    </citation>
    <scope>NUCLEOTIDE SEQUENCE</scope>
    <source>
        <strain evidence="3">R3-111a-1</strain>
    </source>
</reference>
<dbReference type="GeneID" id="20351436"/>
<accession>J3PBV6</accession>
<dbReference type="STRING" id="644352.J3PBV6"/>
<feature type="compositionally biased region" description="Basic and acidic residues" evidence="1">
    <location>
        <begin position="213"/>
        <end position="223"/>
    </location>
</feature>
<reference evidence="2" key="3">
    <citation type="submission" date="2010-09" db="EMBL/GenBank/DDBJ databases">
        <title>Annotation of Gaeumannomyces graminis var. tritici R3-111a-1.</title>
        <authorList>
            <consortium name="The Broad Institute Genome Sequencing Platform"/>
            <person name="Ma L.-J."/>
            <person name="Dead R."/>
            <person name="Young S.K."/>
            <person name="Zeng Q."/>
            <person name="Gargeya S."/>
            <person name="Fitzgerald M."/>
            <person name="Haas B."/>
            <person name="Abouelleil A."/>
            <person name="Alvarado L."/>
            <person name="Arachchi H.M."/>
            <person name="Berlin A."/>
            <person name="Brown A."/>
            <person name="Chapman S.B."/>
            <person name="Chen Z."/>
            <person name="Dunbar C."/>
            <person name="Freedman E."/>
            <person name="Gearin G."/>
            <person name="Gellesch M."/>
            <person name="Goldberg J."/>
            <person name="Griggs A."/>
            <person name="Gujja S."/>
            <person name="Heiman D."/>
            <person name="Howarth C."/>
            <person name="Larson L."/>
            <person name="Lui A."/>
            <person name="MacDonald P.J.P."/>
            <person name="Mehta T."/>
            <person name="Montmayeur A."/>
            <person name="Murphy C."/>
            <person name="Neiman D."/>
            <person name="Pearson M."/>
            <person name="Priest M."/>
            <person name="Roberts A."/>
            <person name="Saif S."/>
            <person name="Shea T."/>
            <person name="Shenoy N."/>
            <person name="Sisk P."/>
            <person name="Stolte C."/>
            <person name="Sykes S."/>
            <person name="Yandava C."/>
            <person name="Wortman J."/>
            <person name="Nusbaum C."/>
            <person name="Birren B."/>
        </authorList>
    </citation>
    <scope>NUCLEOTIDE SEQUENCE</scope>
    <source>
        <strain evidence="2">R3-111a-1</strain>
    </source>
</reference>
<feature type="region of interest" description="Disordered" evidence="1">
    <location>
        <begin position="213"/>
        <end position="236"/>
    </location>
</feature>
<dbReference type="PANTHER" id="PTHR39603:SF1">
    <property type="entry name" value="CYANOVIRIN-N DOMAIN-CONTAINING PROTEIN"/>
    <property type="match status" value="1"/>
</dbReference>
<dbReference type="HOGENOM" id="CLU_746060_0_0_1"/>
<dbReference type="InterPro" id="IPR019791">
    <property type="entry name" value="Haem_peroxidase_animal"/>
</dbReference>
<dbReference type="InterPro" id="IPR010255">
    <property type="entry name" value="Haem_peroxidase_sf"/>
</dbReference>
<dbReference type="PANTHER" id="PTHR39603">
    <property type="entry name" value="CYANOVIRIN-N DOMAIN-CONTAINING PROTEIN"/>
    <property type="match status" value="1"/>
</dbReference>
<dbReference type="InterPro" id="IPR037120">
    <property type="entry name" value="Haem_peroxidase_sf_animal"/>
</dbReference>
<evidence type="ECO:0000313" key="3">
    <source>
        <dbReference type="EnsemblFungi" id="EJT71724"/>
    </source>
</evidence>
<dbReference type="Pfam" id="PF03098">
    <property type="entry name" value="An_peroxidase"/>
    <property type="match status" value="1"/>
</dbReference>
<gene>
    <name evidence="3" type="primary">20351436</name>
    <name evidence="2" type="ORF">GGTG_10978</name>
</gene>
<dbReference type="GO" id="GO:0004601">
    <property type="term" value="F:peroxidase activity"/>
    <property type="evidence" value="ECO:0007669"/>
    <property type="project" value="InterPro"/>
</dbReference>
<keyword evidence="4" id="KW-1185">Reference proteome</keyword>
<dbReference type="VEuPathDB" id="FungiDB:GGTG_10978"/>
<evidence type="ECO:0000256" key="1">
    <source>
        <dbReference type="SAM" id="MobiDB-lite"/>
    </source>
</evidence>
<dbReference type="EMBL" id="GL385400">
    <property type="protein sequence ID" value="EJT71724.1"/>
    <property type="molecule type" value="Genomic_DNA"/>
</dbReference>
<evidence type="ECO:0000313" key="2">
    <source>
        <dbReference type="EMBL" id="EJT71724.1"/>
    </source>
</evidence>
<dbReference type="Gene3D" id="1.10.640.10">
    <property type="entry name" value="Haem peroxidase domain superfamily, animal type"/>
    <property type="match status" value="1"/>
</dbReference>
<dbReference type="RefSeq" id="XP_009227121.1">
    <property type="nucleotide sequence ID" value="XM_009228857.1"/>
</dbReference>